<gene>
    <name evidence="2" type="ORF">F6J89_17690</name>
</gene>
<organism evidence="2">
    <name type="scientific">Symploca sp. SIO1C4</name>
    <dbReference type="NCBI Taxonomy" id="2607765"/>
    <lineage>
        <taxon>Bacteria</taxon>
        <taxon>Bacillati</taxon>
        <taxon>Cyanobacteriota</taxon>
        <taxon>Cyanophyceae</taxon>
        <taxon>Coleofasciculales</taxon>
        <taxon>Coleofasciculaceae</taxon>
        <taxon>Symploca</taxon>
    </lineage>
</organism>
<feature type="transmembrane region" description="Helical" evidence="1">
    <location>
        <begin position="327"/>
        <end position="343"/>
    </location>
</feature>
<protein>
    <submittedName>
        <fullName evidence="2">Uncharacterized protein</fullName>
    </submittedName>
</protein>
<dbReference type="AlphaFoldDB" id="A0A6B3NFN4"/>
<reference evidence="2" key="1">
    <citation type="submission" date="2019-11" db="EMBL/GenBank/DDBJ databases">
        <title>Genomic insights into an expanded diversity of filamentous marine cyanobacteria reveals the extraordinary biosynthetic potential of Moorea and Okeania.</title>
        <authorList>
            <person name="Ferreira Leao T."/>
            <person name="Wang M."/>
            <person name="Moss N."/>
            <person name="Da Silva R."/>
            <person name="Sanders J."/>
            <person name="Nurk S."/>
            <person name="Gurevich A."/>
            <person name="Humphrey G."/>
            <person name="Reher R."/>
            <person name="Zhu Q."/>
            <person name="Belda-Ferre P."/>
            <person name="Glukhov E."/>
            <person name="Rex R."/>
            <person name="Dorrestein P.C."/>
            <person name="Knight R."/>
            <person name="Pevzner P."/>
            <person name="Gerwick W.H."/>
            <person name="Gerwick L."/>
        </authorList>
    </citation>
    <scope>NUCLEOTIDE SEQUENCE</scope>
    <source>
        <strain evidence="2">SIO1C4</strain>
    </source>
</reference>
<sequence>WYAFLHPDYQNSWTVVLGRYLSPLIWKLIGNNELANSFLYFYFFVSIWILFLLILSRTKYISPASVFVSSSIFLLTPSLIEMSAFQVDIPVRSTGIILLGIALYFAWDKDKSHPEENYQLYLNIQRASISVICLVACAASYQPIALMFVPGFLLISFFNKRLNLAHVVKGLVLCIISVVLYFLLWKLLRLYFSFGFFEFNYINENYDIRLQSSTSILQRLITVIENLIEFIILPKSEMSAAASIFLMLFSGWSVFIFMPNKKLRYKIVFTSIFLILLIGIIPTLIFIYKGAVTALRPQALIGMYFTPALLIGAALERTSLFSLRADRYFWFIVFFLIGIQSFQTSSVMTHKQAAYEKDIITGQAIISDLMDIAPNPSSIKVKILIGSLKSKLYTPNETYYTLPMSSRWTTTNNCHIFDCFPRHTVELLKMVAPPQVELNIEVINMNKREPISISEIYKIPLEQIPYWPNRDSIQVLDDDSLLLKLKDQRDRKFFTENKLIRKQLG</sequence>
<keyword evidence="1" id="KW-0472">Membrane</keyword>
<evidence type="ECO:0000313" key="2">
    <source>
        <dbReference type="EMBL" id="NER29402.1"/>
    </source>
</evidence>
<comment type="caution">
    <text evidence="2">The sequence shown here is derived from an EMBL/GenBank/DDBJ whole genome shotgun (WGS) entry which is preliminary data.</text>
</comment>
<dbReference type="EMBL" id="JAAHFQ010000361">
    <property type="protein sequence ID" value="NER29402.1"/>
    <property type="molecule type" value="Genomic_DNA"/>
</dbReference>
<feature type="non-terminal residue" evidence="2">
    <location>
        <position position="1"/>
    </location>
</feature>
<feature type="transmembrane region" description="Helical" evidence="1">
    <location>
        <begin position="167"/>
        <end position="188"/>
    </location>
</feature>
<feature type="transmembrane region" description="Helical" evidence="1">
    <location>
        <begin position="294"/>
        <end position="315"/>
    </location>
</feature>
<keyword evidence="1" id="KW-1133">Transmembrane helix</keyword>
<feature type="transmembrane region" description="Helical" evidence="1">
    <location>
        <begin position="240"/>
        <end position="258"/>
    </location>
</feature>
<feature type="transmembrane region" description="Helical" evidence="1">
    <location>
        <begin position="127"/>
        <end position="155"/>
    </location>
</feature>
<name>A0A6B3NFN4_9CYAN</name>
<keyword evidence="1" id="KW-0812">Transmembrane</keyword>
<accession>A0A6B3NFN4</accession>
<evidence type="ECO:0000256" key="1">
    <source>
        <dbReference type="SAM" id="Phobius"/>
    </source>
</evidence>
<proteinExistence type="predicted"/>
<feature type="transmembrane region" description="Helical" evidence="1">
    <location>
        <begin position="89"/>
        <end position="107"/>
    </location>
</feature>
<feature type="transmembrane region" description="Helical" evidence="1">
    <location>
        <begin position="61"/>
        <end position="80"/>
    </location>
</feature>
<feature type="transmembrane region" description="Helical" evidence="1">
    <location>
        <begin position="267"/>
        <end position="288"/>
    </location>
</feature>
<feature type="transmembrane region" description="Helical" evidence="1">
    <location>
        <begin position="37"/>
        <end position="55"/>
    </location>
</feature>